<dbReference type="FunFam" id="3.40.50.800:FF:000015">
    <property type="entry name" value="Histidyl-tRNA synthetase, mitochondrial"/>
    <property type="match status" value="1"/>
</dbReference>
<dbReference type="GO" id="GO:0005524">
    <property type="term" value="F:ATP binding"/>
    <property type="evidence" value="ECO:0007669"/>
    <property type="project" value="UniProtKB-KW"/>
</dbReference>
<dbReference type="GO" id="GO:0005739">
    <property type="term" value="C:mitochondrion"/>
    <property type="evidence" value="ECO:0007669"/>
    <property type="project" value="TreeGrafter"/>
</dbReference>
<sequence length="624" mass="70830">MDILKREDSVSLSEFKKKIDQITTEGINQAFQTSSSSSSKAENSKTGEREEENELLLIENLKKEFEKRFDNLLSDLKRSRTDDNQKTERGFSNKEKSNKKEKSSKSVINLKVPKGTKDHTPREMLIRDQIFKTMTKIFKDHGGVTIDTPVFELREILSNKYGEDSKLIYDLNDQGGELCSLRYDLTVPFARFLAMNSKEYPNIKRYHIAKVYRRDQPAISKGRMREFYQCDFDIAGQSDPMISDTEILVIACKVLSSLPIGNFTIKLNHRKLLDGIFSLCGVPESKFRPISSAIDKLDKMSWEDVRKEMVDEKGLDPTIADRIGDYVKLRGSEDLLEKLLNDQDLTSNQIAKEGLEDMKLLFRYSKVFGILPWISFDLSLARGLDYYTGLIYEAVVEGSAPPTKLDAKPLNKKESNSGTAKVKKTEKQKKGTEDEEDTIDESQIGVGSIAAGGRYDNLVGMFSGRDKINCVGISFGVERIFSIMKSRNFGDDQKSSSGKEVDVYVMSVGDGLILERMEVCKELWDAGISAEFMYKSKPKTQKQFEVVDKERIRFAVILGPDELKSSKLRIKEQVGKQLNNQENHKGDENENEAGGESKNNGILIDRDDMVGWLKDRLKQNQIID</sequence>
<feature type="domain" description="Class II Histidinyl-tRNA synthetase (HisRS)-like catalytic core" evidence="14">
    <location>
        <begin position="115"/>
        <end position="399"/>
    </location>
</feature>
<dbReference type="Gene3D" id="3.30.930.10">
    <property type="entry name" value="Bira Bifunctional Protein, Domain 2"/>
    <property type="match status" value="1"/>
</dbReference>
<dbReference type="InterPro" id="IPR045864">
    <property type="entry name" value="aa-tRNA-synth_II/BPL/LPL"/>
</dbReference>
<keyword evidence="8" id="KW-0648">Protein biosynthesis</keyword>
<protein>
    <recommendedName>
        <fullName evidence="3">histidine--tRNA ligase</fullName>
        <ecNumber evidence="3">6.1.1.21</ecNumber>
    </recommendedName>
    <alternativeName>
        <fullName evidence="10">Histidyl-tRNA synthetase</fullName>
    </alternativeName>
</protein>
<evidence type="ECO:0000256" key="3">
    <source>
        <dbReference type="ARBA" id="ARBA00012815"/>
    </source>
</evidence>
<feature type="compositionally biased region" description="Basic and acidic residues" evidence="12">
    <location>
        <begin position="80"/>
        <end position="104"/>
    </location>
</feature>
<accession>A0AAV0BDW1</accession>
<dbReference type="Pfam" id="PF03129">
    <property type="entry name" value="HGTP_anticodon"/>
    <property type="match status" value="1"/>
</dbReference>
<dbReference type="CDD" id="cd00773">
    <property type="entry name" value="HisRS-like_core"/>
    <property type="match status" value="1"/>
</dbReference>
<dbReference type="PANTHER" id="PTHR11476">
    <property type="entry name" value="HISTIDYL-TRNA SYNTHETASE"/>
    <property type="match status" value="1"/>
</dbReference>
<dbReference type="EC" id="6.1.1.21" evidence="3"/>
<dbReference type="EMBL" id="CALTRL010004714">
    <property type="protein sequence ID" value="CAH7683485.1"/>
    <property type="molecule type" value="Genomic_DNA"/>
</dbReference>
<evidence type="ECO:0000256" key="2">
    <source>
        <dbReference type="ARBA" id="ARBA00008226"/>
    </source>
</evidence>
<feature type="region of interest" description="Disordered" evidence="12">
    <location>
        <begin position="27"/>
        <end position="53"/>
    </location>
</feature>
<dbReference type="InterPro" id="IPR036621">
    <property type="entry name" value="Anticodon-bd_dom_sf"/>
</dbReference>
<feature type="region of interest" description="Disordered" evidence="12">
    <location>
        <begin position="80"/>
        <end position="118"/>
    </location>
</feature>
<evidence type="ECO:0000256" key="7">
    <source>
        <dbReference type="ARBA" id="ARBA00022840"/>
    </source>
</evidence>
<feature type="region of interest" description="Disordered" evidence="12">
    <location>
        <begin position="401"/>
        <end position="441"/>
    </location>
</feature>
<keyword evidence="9" id="KW-0030">Aminoacyl-tRNA synthetase</keyword>
<dbReference type="InterPro" id="IPR033656">
    <property type="entry name" value="HisRS_anticodon"/>
</dbReference>
<evidence type="ECO:0000256" key="6">
    <source>
        <dbReference type="ARBA" id="ARBA00022741"/>
    </source>
</evidence>
<dbReference type="SUPFAM" id="SSF52954">
    <property type="entry name" value="Class II aaRS ABD-related"/>
    <property type="match status" value="1"/>
</dbReference>
<evidence type="ECO:0000259" key="14">
    <source>
        <dbReference type="Pfam" id="PF13393"/>
    </source>
</evidence>
<dbReference type="SUPFAM" id="SSF55681">
    <property type="entry name" value="Class II aaRS and biotin synthetases"/>
    <property type="match status" value="1"/>
</dbReference>
<dbReference type="GO" id="GO:0006427">
    <property type="term" value="P:histidyl-tRNA aminoacylation"/>
    <property type="evidence" value="ECO:0007669"/>
    <property type="project" value="TreeGrafter"/>
</dbReference>
<comment type="subcellular location">
    <subcellularLocation>
        <location evidence="1">Cytoplasm</location>
    </subcellularLocation>
</comment>
<dbReference type="PANTHER" id="PTHR11476:SF7">
    <property type="entry name" value="HISTIDINE--TRNA LIGASE"/>
    <property type="match status" value="1"/>
</dbReference>
<evidence type="ECO:0000256" key="11">
    <source>
        <dbReference type="ARBA" id="ARBA00047639"/>
    </source>
</evidence>
<gene>
    <name evidence="15" type="ORF">PPACK8108_LOCUS17028</name>
</gene>
<dbReference type="Gene3D" id="3.40.50.800">
    <property type="entry name" value="Anticodon-binding domain"/>
    <property type="match status" value="1"/>
</dbReference>
<evidence type="ECO:0000256" key="5">
    <source>
        <dbReference type="ARBA" id="ARBA00022598"/>
    </source>
</evidence>
<evidence type="ECO:0000256" key="4">
    <source>
        <dbReference type="ARBA" id="ARBA00022490"/>
    </source>
</evidence>
<proteinExistence type="inferred from homology"/>
<keyword evidence="6" id="KW-0547">Nucleotide-binding</keyword>
<dbReference type="GO" id="GO:0003723">
    <property type="term" value="F:RNA binding"/>
    <property type="evidence" value="ECO:0007669"/>
    <property type="project" value="TreeGrafter"/>
</dbReference>
<dbReference type="AlphaFoldDB" id="A0AAV0BDW1"/>
<evidence type="ECO:0000313" key="15">
    <source>
        <dbReference type="EMBL" id="CAH7683485.1"/>
    </source>
</evidence>
<evidence type="ECO:0000256" key="12">
    <source>
        <dbReference type="SAM" id="MobiDB-lite"/>
    </source>
</evidence>
<dbReference type="Pfam" id="PF13393">
    <property type="entry name" value="tRNA-synt_His"/>
    <property type="match status" value="1"/>
</dbReference>
<comment type="catalytic activity">
    <reaction evidence="11">
        <text>tRNA(His) + L-histidine + ATP = L-histidyl-tRNA(His) + AMP + diphosphate + H(+)</text>
        <dbReference type="Rhea" id="RHEA:17313"/>
        <dbReference type="Rhea" id="RHEA-COMP:9665"/>
        <dbReference type="Rhea" id="RHEA-COMP:9689"/>
        <dbReference type="ChEBI" id="CHEBI:15378"/>
        <dbReference type="ChEBI" id="CHEBI:30616"/>
        <dbReference type="ChEBI" id="CHEBI:33019"/>
        <dbReference type="ChEBI" id="CHEBI:57595"/>
        <dbReference type="ChEBI" id="CHEBI:78442"/>
        <dbReference type="ChEBI" id="CHEBI:78527"/>
        <dbReference type="ChEBI" id="CHEBI:456215"/>
        <dbReference type="EC" id="6.1.1.21"/>
    </reaction>
</comment>
<dbReference type="GO" id="GO:0032543">
    <property type="term" value="P:mitochondrial translation"/>
    <property type="evidence" value="ECO:0007669"/>
    <property type="project" value="TreeGrafter"/>
</dbReference>
<evidence type="ECO:0000256" key="1">
    <source>
        <dbReference type="ARBA" id="ARBA00004496"/>
    </source>
</evidence>
<evidence type="ECO:0000259" key="13">
    <source>
        <dbReference type="Pfam" id="PF03129"/>
    </source>
</evidence>
<comment type="similarity">
    <text evidence="2">Belongs to the class-II aminoacyl-tRNA synthetase family.</text>
</comment>
<feature type="compositionally biased region" description="Basic and acidic residues" evidence="12">
    <location>
        <begin position="405"/>
        <end position="415"/>
    </location>
</feature>
<keyword evidence="16" id="KW-1185">Reference proteome</keyword>
<evidence type="ECO:0000256" key="10">
    <source>
        <dbReference type="ARBA" id="ARBA00030619"/>
    </source>
</evidence>
<feature type="domain" description="Anticodon-binding" evidence="13">
    <location>
        <begin position="502"/>
        <end position="572"/>
    </location>
</feature>
<organism evidence="15 16">
    <name type="scientific">Phakopsora pachyrhizi</name>
    <name type="common">Asian soybean rust disease fungus</name>
    <dbReference type="NCBI Taxonomy" id="170000"/>
    <lineage>
        <taxon>Eukaryota</taxon>
        <taxon>Fungi</taxon>
        <taxon>Dikarya</taxon>
        <taxon>Basidiomycota</taxon>
        <taxon>Pucciniomycotina</taxon>
        <taxon>Pucciniomycetes</taxon>
        <taxon>Pucciniales</taxon>
        <taxon>Phakopsoraceae</taxon>
        <taxon>Phakopsora</taxon>
    </lineage>
</organism>
<keyword evidence="4" id="KW-0963">Cytoplasm</keyword>
<dbReference type="GO" id="GO:0005829">
    <property type="term" value="C:cytosol"/>
    <property type="evidence" value="ECO:0007669"/>
    <property type="project" value="TreeGrafter"/>
</dbReference>
<dbReference type="InterPro" id="IPR041715">
    <property type="entry name" value="HisRS-like_core"/>
</dbReference>
<evidence type="ECO:0000313" key="16">
    <source>
        <dbReference type="Proteomes" id="UP001153365"/>
    </source>
</evidence>
<dbReference type="GO" id="GO:0004821">
    <property type="term" value="F:histidine-tRNA ligase activity"/>
    <property type="evidence" value="ECO:0007669"/>
    <property type="project" value="UniProtKB-EC"/>
</dbReference>
<keyword evidence="7" id="KW-0067">ATP-binding</keyword>
<name>A0AAV0BDW1_PHAPC</name>
<evidence type="ECO:0000256" key="8">
    <source>
        <dbReference type="ARBA" id="ARBA00022917"/>
    </source>
</evidence>
<comment type="caution">
    <text evidence="15">The sequence shown here is derived from an EMBL/GenBank/DDBJ whole genome shotgun (WGS) entry which is preliminary data.</text>
</comment>
<feature type="region of interest" description="Disordered" evidence="12">
    <location>
        <begin position="575"/>
        <end position="602"/>
    </location>
</feature>
<dbReference type="Proteomes" id="UP001153365">
    <property type="component" value="Unassembled WGS sequence"/>
</dbReference>
<feature type="compositionally biased region" description="Basic and acidic residues" evidence="12">
    <location>
        <begin position="423"/>
        <end position="432"/>
    </location>
</feature>
<keyword evidence="5" id="KW-0436">Ligase</keyword>
<reference evidence="15" key="1">
    <citation type="submission" date="2022-06" db="EMBL/GenBank/DDBJ databases">
        <authorList>
            <consortium name="SYNGENTA / RWTH Aachen University"/>
        </authorList>
    </citation>
    <scope>NUCLEOTIDE SEQUENCE</scope>
</reference>
<evidence type="ECO:0000256" key="9">
    <source>
        <dbReference type="ARBA" id="ARBA00023146"/>
    </source>
</evidence>
<dbReference type="InterPro" id="IPR004154">
    <property type="entry name" value="Anticodon-bd"/>
</dbReference>
<dbReference type="CDD" id="cd00859">
    <property type="entry name" value="HisRS_anticodon"/>
    <property type="match status" value="1"/>
</dbReference>